<comment type="caution">
    <text evidence="2">The sequence shown here is derived from an EMBL/GenBank/DDBJ whole genome shotgun (WGS) entry which is preliminary data.</text>
</comment>
<feature type="compositionally biased region" description="Basic and acidic residues" evidence="1">
    <location>
        <begin position="205"/>
        <end position="224"/>
    </location>
</feature>
<evidence type="ECO:0000256" key="1">
    <source>
        <dbReference type="SAM" id="MobiDB-lite"/>
    </source>
</evidence>
<dbReference type="EMBL" id="BRYB01001402">
    <property type="protein sequence ID" value="GMI24891.1"/>
    <property type="molecule type" value="Genomic_DNA"/>
</dbReference>
<organism evidence="2 3">
    <name type="scientific">Tetraparma gracilis</name>
    <dbReference type="NCBI Taxonomy" id="2962635"/>
    <lineage>
        <taxon>Eukaryota</taxon>
        <taxon>Sar</taxon>
        <taxon>Stramenopiles</taxon>
        <taxon>Ochrophyta</taxon>
        <taxon>Bolidophyceae</taxon>
        <taxon>Parmales</taxon>
        <taxon>Triparmaceae</taxon>
        <taxon>Tetraparma</taxon>
    </lineage>
</organism>
<sequence>MPSTSFKDELDRESARISAAVLYHSRMMFLTSPQDAGDLSLDHHLHGHSQHTQAIHGHAVSGGHRKVPCQEAKLMPPMELMTRPQALRFAYHAQHGMPLSIRKMSSLEKKEDPEEKARMEAILKHVHEVEVREQMAHEERIENGEEEEEVQSSEEEESEDEDEGEDDEDESEEEDGFDEDRFGGGDSIDDMVKKSSVGDVGEDELGARTQRETDPKLSLWERRTTAASGGLMPGFDSIGHARNLSRKTKGGRKKRGTKAGEGDGWGEEEDAGYKDSFSFLDDWKAETLKEGKVRWS</sequence>
<gene>
    <name evidence="2" type="ORF">TeGR_g14182</name>
</gene>
<accession>A0ABQ6MEK7</accession>
<reference evidence="2 3" key="1">
    <citation type="journal article" date="2023" name="Commun. Biol.">
        <title>Genome analysis of Parmales, the sister group of diatoms, reveals the evolutionary specialization of diatoms from phago-mixotrophs to photoautotrophs.</title>
        <authorList>
            <person name="Ban H."/>
            <person name="Sato S."/>
            <person name="Yoshikawa S."/>
            <person name="Yamada K."/>
            <person name="Nakamura Y."/>
            <person name="Ichinomiya M."/>
            <person name="Sato N."/>
            <person name="Blanc-Mathieu R."/>
            <person name="Endo H."/>
            <person name="Kuwata A."/>
            <person name="Ogata H."/>
        </authorList>
    </citation>
    <scope>NUCLEOTIDE SEQUENCE [LARGE SCALE GENOMIC DNA]</scope>
</reference>
<proteinExistence type="predicted"/>
<feature type="region of interest" description="Disordered" evidence="1">
    <location>
        <begin position="136"/>
        <end position="271"/>
    </location>
</feature>
<feature type="compositionally biased region" description="Basic residues" evidence="1">
    <location>
        <begin position="243"/>
        <end position="257"/>
    </location>
</feature>
<feature type="compositionally biased region" description="Acidic residues" evidence="1">
    <location>
        <begin position="144"/>
        <end position="178"/>
    </location>
</feature>
<protein>
    <submittedName>
        <fullName evidence="2">Uncharacterized protein</fullName>
    </submittedName>
</protein>
<evidence type="ECO:0000313" key="3">
    <source>
        <dbReference type="Proteomes" id="UP001165060"/>
    </source>
</evidence>
<evidence type="ECO:0000313" key="2">
    <source>
        <dbReference type="EMBL" id="GMI24891.1"/>
    </source>
</evidence>
<dbReference type="Proteomes" id="UP001165060">
    <property type="component" value="Unassembled WGS sequence"/>
</dbReference>
<keyword evidence="3" id="KW-1185">Reference proteome</keyword>
<name>A0ABQ6MEK7_9STRA</name>